<evidence type="ECO:0000313" key="8">
    <source>
        <dbReference type="EMBL" id="VEU36845.1"/>
    </source>
</evidence>
<dbReference type="EMBL" id="CAACVS010000105">
    <property type="protein sequence ID" value="VEU36845.1"/>
    <property type="molecule type" value="Genomic_DNA"/>
</dbReference>
<keyword evidence="3 6" id="KW-1133">Transmembrane helix</keyword>
<dbReference type="Pfam" id="PF01490">
    <property type="entry name" value="Aa_trans"/>
    <property type="match status" value="1"/>
</dbReference>
<dbReference type="PANTHER" id="PTHR22950">
    <property type="entry name" value="AMINO ACID TRANSPORTER"/>
    <property type="match status" value="1"/>
</dbReference>
<proteinExistence type="predicted"/>
<accession>A0A448Z4D5</accession>
<evidence type="ECO:0000259" key="7">
    <source>
        <dbReference type="Pfam" id="PF01490"/>
    </source>
</evidence>
<dbReference type="GO" id="GO:0016020">
    <property type="term" value="C:membrane"/>
    <property type="evidence" value="ECO:0007669"/>
    <property type="project" value="UniProtKB-SubCell"/>
</dbReference>
<gene>
    <name evidence="8" type="ORF">PSNMU_V1.4_AUG-EV-PASAV3_0036180</name>
</gene>
<feature type="transmembrane region" description="Helical" evidence="6">
    <location>
        <begin position="245"/>
        <end position="262"/>
    </location>
</feature>
<comment type="subcellular location">
    <subcellularLocation>
        <location evidence="1">Membrane</location>
        <topology evidence="1">Multi-pass membrane protein</topology>
    </subcellularLocation>
</comment>
<evidence type="ECO:0000256" key="1">
    <source>
        <dbReference type="ARBA" id="ARBA00004141"/>
    </source>
</evidence>
<feature type="transmembrane region" description="Helical" evidence="6">
    <location>
        <begin position="185"/>
        <end position="201"/>
    </location>
</feature>
<name>A0A448Z4D5_9STRA</name>
<feature type="transmembrane region" description="Helical" evidence="6">
    <location>
        <begin position="146"/>
        <end position="165"/>
    </location>
</feature>
<feature type="domain" description="Amino acid transporter transmembrane" evidence="7">
    <location>
        <begin position="100"/>
        <end position="295"/>
    </location>
</feature>
<dbReference type="InterPro" id="IPR013057">
    <property type="entry name" value="AA_transpt_TM"/>
</dbReference>
<sequence length="338" mass="37103">MDVSTSVFLALMVIVQIPLSWIQEIRHLTVTNALANGLIMYGLILCLGFAFQNAIEPVPGVEQGNGDGNEDQQNSDADVDDGQRGPLAEILYKFFHLPPFNSDGWFLFIGTSVLLFEGSITLLIPLQEAVATPQDRQYFPTLYPNVILCIIWFYTFFGVFCWMSFGDGVRTVMTTSLPDDSRLATTVQLAYSVAVMLTFPLQNFPSLEISCTAIASMLQRMSVSEAVRSNNSLFRILQILQRRDVLSSLLVCALGMVAVLTMERLDKVVSLMGGLLGCPLAFVFPPLIHNKLASLTPGAASGRGGYYLSDRRRLQNKIVAALGFGAMVVATIATILKW</sequence>
<evidence type="ECO:0000256" key="2">
    <source>
        <dbReference type="ARBA" id="ARBA00022692"/>
    </source>
</evidence>
<feature type="transmembrane region" description="Helical" evidence="6">
    <location>
        <begin position="34"/>
        <end position="55"/>
    </location>
</feature>
<feature type="transmembrane region" description="Helical" evidence="6">
    <location>
        <begin position="6"/>
        <end position="22"/>
    </location>
</feature>
<feature type="transmembrane region" description="Helical" evidence="6">
    <location>
        <begin position="105"/>
        <end position="126"/>
    </location>
</feature>
<organism evidence="8 9">
    <name type="scientific">Pseudo-nitzschia multistriata</name>
    <dbReference type="NCBI Taxonomy" id="183589"/>
    <lineage>
        <taxon>Eukaryota</taxon>
        <taxon>Sar</taxon>
        <taxon>Stramenopiles</taxon>
        <taxon>Ochrophyta</taxon>
        <taxon>Bacillariophyta</taxon>
        <taxon>Bacillariophyceae</taxon>
        <taxon>Bacillariophycidae</taxon>
        <taxon>Bacillariales</taxon>
        <taxon>Bacillariaceae</taxon>
        <taxon>Pseudo-nitzschia</taxon>
    </lineage>
</organism>
<keyword evidence="2 6" id="KW-0812">Transmembrane</keyword>
<evidence type="ECO:0000256" key="3">
    <source>
        <dbReference type="ARBA" id="ARBA00022989"/>
    </source>
</evidence>
<keyword evidence="4 6" id="KW-0472">Membrane</keyword>
<dbReference type="AlphaFoldDB" id="A0A448Z4D5"/>
<evidence type="ECO:0000256" key="4">
    <source>
        <dbReference type="ARBA" id="ARBA00023136"/>
    </source>
</evidence>
<reference evidence="8 9" key="1">
    <citation type="submission" date="2019-01" db="EMBL/GenBank/DDBJ databases">
        <authorList>
            <person name="Ferrante I. M."/>
        </authorList>
    </citation>
    <scope>NUCLEOTIDE SEQUENCE [LARGE SCALE GENOMIC DNA]</scope>
    <source>
        <strain evidence="8 9">B856</strain>
    </source>
</reference>
<protein>
    <recommendedName>
        <fullName evidence="7">Amino acid transporter transmembrane domain-containing protein</fullName>
    </recommendedName>
</protein>
<evidence type="ECO:0000256" key="6">
    <source>
        <dbReference type="SAM" id="Phobius"/>
    </source>
</evidence>
<dbReference type="PANTHER" id="PTHR22950:SF666">
    <property type="entry name" value="VACUOLAR AMINO ACID TRANSPORTER 4"/>
    <property type="match status" value="1"/>
</dbReference>
<dbReference type="Proteomes" id="UP000291116">
    <property type="component" value="Unassembled WGS sequence"/>
</dbReference>
<feature type="transmembrane region" description="Helical" evidence="6">
    <location>
        <begin position="318"/>
        <end position="336"/>
    </location>
</feature>
<evidence type="ECO:0000256" key="5">
    <source>
        <dbReference type="SAM" id="MobiDB-lite"/>
    </source>
</evidence>
<dbReference type="OrthoDB" id="1684102at2759"/>
<keyword evidence="9" id="KW-1185">Reference proteome</keyword>
<dbReference type="GO" id="GO:0015179">
    <property type="term" value="F:L-amino acid transmembrane transporter activity"/>
    <property type="evidence" value="ECO:0007669"/>
    <property type="project" value="TreeGrafter"/>
</dbReference>
<evidence type="ECO:0000313" key="9">
    <source>
        <dbReference type="Proteomes" id="UP000291116"/>
    </source>
</evidence>
<feature type="transmembrane region" description="Helical" evidence="6">
    <location>
        <begin position="268"/>
        <end position="288"/>
    </location>
</feature>
<feature type="region of interest" description="Disordered" evidence="5">
    <location>
        <begin position="61"/>
        <end position="80"/>
    </location>
</feature>